<evidence type="ECO:0000313" key="1">
    <source>
        <dbReference type="EMBL" id="APA06096.1"/>
    </source>
</evidence>
<proteinExistence type="predicted"/>
<accession>A0A1D9PTV6</accession>
<name>A0A1D9PTV6_SCLS1</name>
<dbReference type="Proteomes" id="UP000177798">
    <property type="component" value="Chromosome 1"/>
</dbReference>
<gene>
    <name evidence="1" type="ORF">sscle_01g008660</name>
</gene>
<reference evidence="2" key="1">
    <citation type="journal article" date="2017" name="Genome Biol. Evol.">
        <title>The complete genome sequence of the phytopathogenic fungus Sclerotinia sclerotiorum reveals insights into the genome architecture of broad host range pathogens.</title>
        <authorList>
            <person name="Derbyshire M."/>
            <person name="Denton-Giles M."/>
            <person name="Hegedus D."/>
            <person name="Seifbarghy S."/>
            <person name="Rollins J."/>
            <person name="van Kan J."/>
            <person name="Seidl M.F."/>
            <person name="Faino L."/>
            <person name="Mbengue M."/>
            <person name="Navaud O."/>
            <person name="Raffaele S."/>
            <person name="Hammond-Kosack K."/>
            <person name="Heard S."/>
            <person name="Oliver R."/>
        </authorList>
    </citation>
    <scope>NUCLEOTIDE SEQUENCE [LARGE SCALE GENOMIC DNA]</scope>
    <source>
        <strain evidence="2">ATCC 18683 / 1980 / Ss-1</strain>
    </source>
</reference>
<sequence length="104" mass="11753">MESFKFPSGGEVSRHRIEIAEFTGFQDAHCSATSHEIVVFFCHLRRGYPKNKRDMLLAHFRRIGLTPSRTPFFLWNDKSTNGDRAVTALTHAGFVACLSLIISP</sequence>
<dbReference type="AlphaFoldDB" id="A0A1D9PTV6"/>
<evidence type="ECO:0000313" key="2">
    <source>
        <dbReference type="Proteomes" id="UP000177798"/>
    </source>
</evidence>
<dbReference type="VEuPathDB" id="FungiDB:sscle_01g008660"/>
<organism evidence="1 2">
    <name type="scientific">Sclerotinia sclerotiorum (strain ATCC 18683 / 1980 / Ss-1)</name>
    <name type="common">White mold</name>
    <name type="synonym">Whetzelinia sclerotiorum</name>
    <dbReference type="NCBI Taxonomy" id="665079"/>
    <lineage>
        <taxon>Eukaryota</taxon>
        <taxon>Fungi</taxon>
        <taxon>Dikarya</taxon>
        <taxon>Ascomycota</taxon>
        <taxon>Pezizomycotina</taxon>
        <taxon>Leotiomycetes</taxon>
        <taxon>Helotiales</taxon>
        <taxon>Sclerotiniaceae</taxon>
        <taxon>Sclerotinia</taxon>
    </lineage>
</organism>
<dbReference type="EMBL" id="CP017814">
    <property type="protein sequence ID" value="APA06096.1"/>
    <property type="molecule type" value="Genomic_DNA"/>
</dbReference>
<protein>
    <submittedName>
        <fullName evidence="1">Uncharacterized protein</fullName>
    </submittedName>
</protein>